<name>A0ABP6SHQ0_9ACTN</name>
<reference evidence="2" key="1">
    <citation type="journal article" date="2019" name="Int. J. Syst. Evol. Microbiol.">
        <title>The Global Catalogue of Microorganisms (GCM) 10K type strain sequencing project: providing services to taxonomists for standard genome sequencing and annotation.</title>
        <authorList>
            <consortium name="The Broad Institute Genomics Platform"/>
            <consortium name="The Broad Institute Genome Sequencing Center for Infectious Disease"/>
            <person name="Wu L."/>
            <person name="Ma J."/>
        </authorList>
    </citation>
    <scope>NUCLEOTIDE SEQUENCE [LARGE SCALE GENOMIC DNA]</scope>
    <source>
        <strain evidence="2">JCM 9651</strain>
    </source>
</reference>
<proteinExistence type="predicted"/>
<organism evidence="1 2">
    <name type="scientific">Streptomyces sannanensis</name>
    <dbReference type="NCBI Taxonomy" id="285536"/>
    <lineage>
        <taxon>Bacteria</taxon>
        <taxon>Bacillati</taxon>
        <taxon>Actinomycetota</taxon>
        <taxon>Actinomycetes</taxon>
        <taxon>Kitasatosporales</taxon>
        <taxon>Streptomycetaceae</taxon>
        <taxon>Streptomyces</taxon>
    </lineage>
</organism>
<dbReference type="RefSeq" id="WP_345041489.1">
    <property type="nucleotide sequence ID" value="NZ_BAAAYL010000001.1"/>
</dbReference>
<evidence type="ECO:0000313" key="1">
    <source>
        <dbReference type="EMBL" id="GAA3376764.1"/>
    </source>
</evidence>
<accession>A0ABP6SHQ0</accession>
<dbReference type="Proteomes" id="UP001499990">
    <property type="component" value="Unassembled WGS sequence"/>
</dbReference>
<dbReference type="EMBL" id="BAAAYL010000001">
    <property type="protein sequence ID" value="GAA3376764.1"/>
    <property type="molecule type" value="Genomic_DNA"/>
</dbReference>
<evidence type="ECO:0000313" key="2">
    <source>
        <dbReference type="Proteomes" id="UP001499990"/>
    </source>
</evidence>
<comment type="caution">
    <text evidence="1">The sequence shown here is derived from an EMBL/GenBank/DDBJ whole genome shotgun (WGS) entry which is preliminary data.</text>
</comment>
<gene>
    <name evidence="1" type="ORF">GCM10020367_49730</name>
</gene>
<keyword evidence="2" id="KW-1185">Reference proteome</keyword>
<sequence>MAKFRADSNPPKLRQSRPYVEGPMLMNSRSYPHTKGVKPVSGGHQISFRMVKKFSACFWGRWFAKWFMGINTWKLW</sequence>
<protein>
    <submittedName>
        <fullName evidence="1">Uncharacterized protein</fullName>
    </submittedName>
</protein>